<organism evidence="1">
    <name type="scientific">Moorella thermoacetica Y72</name>
    <dbReference type="NCBI Taxonomy" id="1325331"/>
    <lineage>
        <taxon>Bacteria</taxon>
        <taxon>Bacillati</taxon>
        <taxon>Bacillota</taxon>
        <taxon>Clostridia</taxon>
        <taxon>Neomoorellales</taxon>
        <taxon>Neomoorellaceae</taxon>
        <taxon>Neomoorella</taxon>
    </lineage>
</organism>
<dbReference type="EMBL" id="DF238840">
    <property type="protein sequence ID" value="GAF24841.1"/>
    <property type="molecule type" value="Genomic_DNA"/>
</dbReference>
<evidence type="ECO:0000313" key="1">
    <source>
        <dbReference type="EMBL" id="GAF24841.1"/>
    </source>
</evidence>
<dbReference type="GeneID" id="45617745"/>
<gene>
    <name evidence="1" type="ORF">MTY_0169</name>
</gene>
<reference evidence="1" key="1">
    <citation type="journal article" date="2014" name="Gene">
        <title>Genome-guided analysis of transformation efficiency and carbon dioxide assimilation by Moorella thermoacetica Y72.</title>
        <authorList>
            <person name="Tsukahara K."/>
            <person name="Kita A."/>
            <person name="Nakashimada Y."/>
            <person name="Hoshino T."/>
            <person name="Murakami K."/>
        </authorList>
    </citation>
    <scope>NUCLEOTIDE SEQUENCE [LARGE SCALE GENOMIC DNA]</scope>
    <source>
        <strain evidence="1">Y72</strain>
    </source>
</reference>
<accession>A0A0S6UBG6</accession>
<keyword evidence="1" id="KW-0547">Nucleotide-binding</keyword>
<sequence>MSQVLARTEYGKVLPELTPAELNAAYARLEERYNCLRSNWEWFTKAGYSRVVADPAGRVEQN</sequence>
<dbReference type="RefSeq" id="WP_025773017.1">
    <property type="nucleotide sequence ID" value="NZ_DF238840.1"/>
</dbReference>
<protein>
    <submittedName>
        <fullName evidence="1">Superfamily II helicase, archaea-specific</fullName>
    </submittedName>
</protein>
<keyword evidence="1" id="KW-0378">Hydrolase</keyword>
<dbReference type="AlphaFoldDB" id="A0A0S6UBG6"/>
<proteinExistence type="predicted"/>
<keyword evidence="1" id="KW-0347">Helicase</keyword>
<dbReference type="Proteomes" id="UP000063718">
    <property type="component" value="Unassembled WGS sequence"/>
</dbReference>
<dbReference type="GO" id="GO:0004386">
    <property type="term" value="F:helicase activity"/>
    <property type="evidence" value="ECO:0007669"/>
    <property type="project" value="UniProtKB-KW"/>
</dbReference>
<keyword evidence="1" id="KW-0067">ATP-binding</keyword>
<name>A0A0S6UBG6_NEOTH</name>